<evidence type="ECO:0000313" key="3">
    <source>
        <dbReference type="Proteomes" id="UP000612055"/>
    </source>
</evidence>
<dbReference type="AlphaFoldDB" id="A0A835XWM1"/>
<accession>A0A835XWM1</accession>
<reference evidence="2" key="1">
    <citation type="journal article" date="2020" name="bioRxiv">
        <title>Comparative genomics of Chlamydomonas.</title>
        <authorList>
            <person name="Craig R.J."/>
            <person name="Hasan A.R."/>
            <person name="Ness R.W."/>
            <person name="Keightley P.D."/>
        </authorList>
    </citation>
    <scope>NUCLEOTIDE SEQUENCE</scope>
    <source>
        <strain evidence="2">CCAP 11/70</strain>
    </source>
</reference>
<keyword evidence="3" id="KW-1185">Reference proteome</keyword>
<proteinExistence type="predicted"/>
<organism evidence="2 3">
    <name type="scientific">Edaphochlamys debaryana</name>
    <dbReference type="NCBI Taxonomy" id="47281"/>
    <lineage>
        <taxon>Eukaryota</taxon>
        <taxon>Viridiplantae</taxon>
        <taxon>Chlorophyta</taxon>
        <taxon>core chlorophytes</taxon>
        <taxon>Chlorophyceae</taxon>
        <taxon>CS clade</taxon>
        <taxon>Chlamydomonadales</taxon>
        <taxon>Chlamydomonadales incertae sedis</taxon>
        <taxon>Edaphochlamys</taxon>
    </lineage>
</organism>
<evidence type="ECO:0000313" key="2">
    <source>
        <dbReference type="EMBL" id="KAG2490972.1"/>
    </source>
</evidence>
<sequence length="455" mass="48006">MLRGVLPDLKHLTIYSLTHMPGVVLQALAHATPALEAVDGDERKGGTFEDVASVLQTVSTLPQLKELSLQGGPSSEWPVPSAVLDLARLSSLTRLTSLNLNVWSHGAELAWREHELTPGLRAQFREAAERERAGLMAAVQAMPALHTFEVNMAVDVSDLERLTTLTELHAATLEAPALEAAGDAAGQGHRAQPRYKLPPQLAGLYLGHVSPTVLAALVAPPGRCPVVGREAQVCMRLSPLEYSIAAEEGDFLGPAAFNPRVRPSAAAAIASALRLLCADARFPLTALEVQAPTPGGGMLLPPAAEPGAVAGVAGSALGGHASWLAALGGAPITWLALKAAALDAMDLVTLVQHCPRLQTLDIGDCGVSPAALPCLLGLRKLTWLRVCMSPNNAQDMILASLTQLALSSSSLSFLDVFYATAEGPWETWAAWLDDVLTRMQVEATARGLVRTIRRV</sequence>
<name>A0A835XWM1_9CHLO</name>
<comment type="subcellular location">
    <subcellularLocation>
        <location evidence="1">Cytoplasm</location>
        <location evidence="1">Cytoskeleton</location>
        <location evidence="1">Cilium axoneme</location>
    </subcellularLocation>
</comment>
<evidence type="ECO:0000256" key="1">
    <source>
        <dbReference type="ARBA" id="ARBA00004430"/>
    </source>
</evidence>
<dbReference type="Proteomes" id="UP000612055">
    <property type="component" value="Unassembled WGS sequence"/>
</dbReference>
<dbReference type="SUPFAM" id="SSF52047">
    <property type="entry name" value="RNI-like"/>
    <property type="match status" value="1"/>
</dbReference>
<dbReference type="GO" id="GO:0005930">
    <property type="term" value="C:axoneme"/>
    <property type="evidence" value="ECO:0007669"/>
    <property type="project" value="UniProtKB-SubCell"/>
</dbReference>
<gene>
    <name evidence="2" type="ORF">HYH03_010646</name>
</gene>
<protein>
    <submittedName>
        <fullName evidence="2">Uncharacterized protein</fullName>
    </submittedName>
</protein>
<comment type="caution">
    <text evidence="2">The sequence shown here is derived from an EMBL/GenBank/DDBJ whole genome shotgun (WGS) entry which is preliminary data.</text>
</comment>
<dbReference type="EMBL" id="JAEHOE010000057">
    <property type="protein sequence ID" value="KAG2490972.1"/>
    <property type="molecule type" value="Genomic_DNA"/>
</dbReference>
<dbReference type="InterPro" id="IPR032675">
    <property type="entry name" value="LRR_dom_sf"/>
</dbReference>
<dbReference type="Gene3D" id="3.80.10.10">
    <property type="entry name" value="Ribonuclease Inhibitor"/>
    <property type="match status" value="1"/>
</dbReference>